<proteinExistence type="predicted"/>
<protein>
    <recommendedName>
        <fullName evidence="1">SnoaL-like domain-containing protein</fullName>
    </recommendedName>
</protein>
<dbReference type="InterPro" id="IPR032710">
    <property type="entry name" value="NTF2-like_dom_sf"/>
</dbReference>
<evidence type="ECO:0000259" key="1">
    <source>
        <dbReference type="Pfam" id="PF12680"/>
    </source>
</evidence>
<organism evidence="2 3">
    <name type="scientific">Paractinoplanes durhamensis</name>
    <dbReference type="NCBI Taxonomy" id="113563"/>
    <lineage>
        <taxon>Bacteria</taxon>
        <taxon>Bacillati</taxon>
        <taxon>Actinomycetota</taxon>
        <taxon>Actinomycetes</taxon>
        <taxon>Micromonosporales</taxon>
        <taxon>Micromonosporaceae</taxon>
        <taxon>Paractinoplanes</taxon>
    </lineage>
</organism>
<dbReference type="Proteomes" id="UP000637628">
    <property type="component" value="Unassembled WGS sequence"/>
</dbReference>
<dbReference type="InterPro" id="IPR037401">
    <property type="entry name" value="SnoaL-like"/>
</dbReference>
<sequence length="121" mass="13607">MDFATAVDRHLAAVTDRDLDTYLKTVHEDVSLVLLDGRLVEGRTAVGDLHRDWFSDPDWSWHLTQLRSSEQGDTGIALFAVDYDDVDANGKPYTSRYLLGLTFARCGGDWLLIHDQNTPTP</sequence>
<dbReference type="SUPFAM" id="SSF54427">
    <property type="entry name" value="NTF2-like"/>
    <property type="match status" value="1"/>
</dbReference>
<evidence type="ECO:0000313" key="3">
    <source>
        <dbReference type="Proteomes" id="UP000637628"/>
    </source>
</evidence>
<dbReference type="RefSeq" id="WP_203726031.1">
    <property type="nucleotide sequence ID" value="NZ_BAAATX010000002.1"/>
</dbReference>
<name>A0ABQ3YS75_9ACTN</name>
<reference evidence="2 3" key="1">
    <citation type="submission" date="2021-01" db="EMBL/GenBank/DDBJ databases">
        <title>Whole genome shotgun sequence of Actinoplanes durhamensis NBRC 14914.</title>
        <authorList>
            <person name="Komaki H."/>
            <person name="Tamura T."/>
        </authorList>
    </citation>
    <scope>NUCLEOTIDE SEQUENCE [LARGE SCALE GENOMIC DNA]</scope>
    <source>
        <strain evidence="2 3">NBRC 14914</strain>
    </source>
</reference>
<keyword evidence="3" id="KW-1185">Reference proteome</keyword>
<gene>
    <name evidence="2" type="ORF">Adu01nite_17380</name>
</gene>
<accession>A0ABQ3YS75</accession>
<comment type="caution">
    <text evidence="2">The sequence shown here is derived from an EMBL/GenBank/DDBJ whole genome shotgun (WGS) entry which is preliminary data.</text>
</comment>
<dbReference type="Gene3D" id="3.10.450.50">
    <property type="match status" value="1"/>
</dbReference>
<feature type="domain" description="SnoaL-like" evidence="1">
    <location>
        <begin position="7"/>
        <end position="105"/>
    </location>
</feature>
<dbReference type="Pfam" id="PF12680">
    <property type="entry name" value="SnoaL_2"/>
    <property type="match status" value="1"/>
</dbReference>
<dbReference type="EMBL" id="BOML01000014">
    <property type="protein sequence ID" value="GIE00388.1"/>
    <property type="molecule type" value="Genomic_DNA"/>
</dbReference>
<evidence type="ECO:0000313" key="2">
    <source>
        <dbReference type="EMBL" id="GIE00388.1"/>
    </source>
</evidence>